<name>A0A069QLQ3_HOYLO</name>
<organism evidence="1 2">
    <name type="scientific">Hoylesella loescheii DSM 19665 = JCM 12249 = ATCC 15930</name>
    <dbReference type="NCBI Taxonomy" id="1122985"/>
    <lineage>
        <taxon>Bacteria</taxon>
        <taxon>Pseudomonadati</taxon>
        <taxon>Bacteroidota</taxon>
        <taxon>Bacteroidia</taxon>
        <taxon>Bacteroidales</taxon>
        <taxon>Prevotellaceae</taxon>
        <taxon>Hoylesella</taxon>
    </lineage>
</organism>
<dbReference type="PATRIC" id="fig|1122985.7.peg.84"/>
<dbReference type="RefSeq" id="WP_004365032.1">
    <property type="nucleotide sequence ID" value="NZ_KB899210.1"/>
</dbReference>
<accession>A0A069QLQ3</accession>
<comment type="caution">
    <text evidence="1">The sequence shown here is derived from an EMBL/GenBank/DDBJ whole genome shotgun (WGS) entry which is preliminary data.</text>
</comment>
<dbReference type="HOGENOM" id="CLU_2013180_0_0_10"/>
<protein>
    <recommendedName>
        <fullName evidence="3">Transcriptional regulator, MerR family</fullName>
    </recommendedName>
</protein>
<evidence type="ECO:0008006" key="3">
    <source>
        <dbReference type="Google" id="ProtNLM"/>
    </source>
</evidence>
<evidence type="ECO:0000313" key="2">
    <source>
        <dbReference type="Proteomes" id="UP000027442"/>
    </source>
</evidence>
<evidence type="ECO:0000313" key="1">
    <source>
        <dbReference type="EMBL" id="KDR53710.1"/>
    </source>
</evidence>
<proteinExistence type="predicted"/>
<dbReference type="eggNOG" id="ENOG5033UXN">
    <property type="taxonomic scope" value="Bacteria"/>
</dbReference>
<keyword evidence="2" id="KW-1185">Reference proteome</keyword>
<reference evidence="1 2" key="1">
    <citation type="submission" date="2013-08" db="EMBL/GenBank/DDBJ databases">
        <authorList>
            <person name="Weinstock G."/>
            <person name="Sodergren E."/>
            <person name="Wylie T."/>
            <person name="Fulton L."/>
            <person name="Fulton R."/>
            <person name="Fronick C."/>
            <person name="O'Laughlin M."/>
            <person name="Godfrey J."/>
            <person name="Miner T."/>
            <person name="Herter B."/>
            <person name="Appelbaum E."/>
            <person name="Cordes M."/>
            <person name="Lek S."/>
            <person name="Wollam A."/>
            <person name="Pepin K.H."/>
            <person name="Palsikar V.B."/>
            <person name="Mitreva M."/>
            <person name="Wilson R.K."/>
        </authorList>
    </citation>
    <scope>NUCLEOTIDE SEQUENCE [LARGE SCALE GENOMIC DNA]</scope>
    <source>
        <strain evidence="1 2">ATCC 15930</strain>
    </source>
</reference>
<dbReference type="InterPro" id="IPR009061">
    <property type="entry name" value="DNA-bd_dom_put_sf"/>
</dbReference>
<dbReference type="AlphaFoldDB" id="A0A069QLQ3"/>
<dbReference type="SUPFAM" id="SSF46955">
    <property type="entry name" value="Putative DNA-binding domain"/>
    <property type="match status" value="1"/>
</dbReference>
<dbReference type="EMBL" id="JNGW01000012">
    <property type="protein sequence ID" value="KDR53710.1"/>
    <property type="molecule type" value="Genomic_DNA"/>
</dbReference>
<dbReference type="Proteomes" id="UP000027442">
    <property type="component" value="Unassembled WGS sequence"/>
</dbReference>
<sequence length="126" mass="14979">MEIIAVESQAYQELIDRLNRIEQYVERTSHLIQDIDDELEMTTKDLIGTLNVSESTLYRWRKKQLVRYRYTEGGDVRYFFKSIVIATKCNRLRVSGMRNDEVLGRLNRFKDNLIMSSCLNPKNRQL</sequence>
<gene>
    <name evidence="1" type="ORF">HMPREF1991_00076</name>
</gene>